<gene>
    <name evidence="2" type="primary">cutC</name>
    <name evidence="3" type="ORF">U729_838</name>
</gene>
<reference evidence="3 4" key="1">
    <citation type="journal article" date="2015" name="Infect. Genet. Evol.">
        <title>Genomic sequences of six botulinum neurotoxin-producing strains representing three clostridial species illustrate the mobility and diversity of botulinum neurotoxin genes.</title>
        <authorList>
            <person name="Smith T.J."/>
            <person name="Hill K.K."/>
            <person name="Xie G."/>
            <person name="Foley B.T."/>
            <person name="Williamson C.H."/>
            <person name="Foster J.T."/>
            <person name="Johnson S.L."/>
            <person name="Chertkov O."/>
            <person name="Teshima H."/>
            <person name="Gibbons H.S."/>
            <person name="Johnsky L.A."/>
            <person name="Karavis M.A."/>
            <person name="Smith L.A."/>
        </authorList>
    </citation>
    <scope>NUCLEOTIDE SEQUENCE [LARGE SCALE GENOMIC DNA]</scope>
    <source>
        <strain evidence="3">Sullivan</strain>
    </source>
</reference>
<dbReference type="InterPro" id="IPR005627">
    <property type="entry name" value="CutC-like"/>
</dbReference>
<evidence type="ECO:0000313" key="4">
    <source>
        <dbReference type="Proteomes" id="UP000030635"/>
    </source>
</evidence>
<keyword evidence="4" id="KW-1185">Reference proteome</keyword>
<dbReference type="KEGG" id="cbv:U729_838"/>
<protein>
    <recommendedName>
        <fullName evidence="2">PF03932 family protein CutC</fullName>
    </recommendedName>
</protein>
<dbReference type="EMBL" id="CP006905">
    <property type="protein sequence ID" value="AIY82931.1"/>
    <property type="molecule type" value="Genomic_DNA"/>
</dbReference>
<comment type="subcellular location">
    <subcellularLocation>
        <location evidence="2">Cytoplasm</location>
    </subcellularLocation>
</comment>
<dbReference type="PANTHER" id="PTHR12598">
    <property type="entry name" value="COPPER HOMEOSTASIS PROTEIN CUTC"/>
    <property type="match status" value="1"/>
</dbReference>
<comment type="caution">
    <text evidence="2">Once thought to be involved in copper homeostasis, experiments in E.coli have shown this is not the case.</text>
</comment>
<dbReference type="STRING" id="1561.NPD11_2153"/>
<dbReference type="AlphaFoldDB" id="A0A0A7FVT0"/>
<dbReference type="RefSeq" id="WP_039311934.1">
    <property type="nucleotide sequence ID" value="NZ_CP006905.1"/>
</dbReference>
<dbReference type="OrthoDB" id="9815677at2"/>
<accession>A0A0A7FVT0</accession>
<dbReference type="eggNOG" id="COG3142">
    <property type="taxonomic scope" value="Bacteria"/>
</dbReference>
<organism evidence="3 4">
    <name type="scientific">Clostridium baratii str. Sullivan</name>
    <dbReference type="NCBI Taxonomy" id="1415775"/>
    <lineage>
        <taxon>Bacteria</taxon>
        <taxon>Bacillati</taxon>
        <taxon>Bacillota</taxon>
        <taxon>Clostridia</taxon>
        <taxon>Eubacteriales</taxon>
        <taxon>Clostridiaceae</taxon>
        <taxon>Clostridium</taxon>
    </lineage>
</organism>
<sequence length="202" mass="22179">MLLEVCVGNYSEAVAAFKNGGNRIELCDNLQEGGTTPSYGTIKKAIENISIPVNVIIRPRGGDFNYSDEEFEIMKEDIEICKKLKVNGIVFGILNEDSTVDIHRNKILKECAGELQTTFHMAFDEIEDKKAAIDILADLGIDRILTRGGEVGAPNNVETLKELIEYAGDRIIVMPGGGINSNNREEIEKLTGAKELHGTKIV</sequence>
<evidence type="ECO:0000313" key="3">
    <source>
        <dbReference type="EMBL" id="AIY82931.1"/>
    </source>
</evidence>
<evidence type="ECO:0000256" key="2">
    <source>
        <dbReference type="HAMAP-Rule" id="MF_00795"/>
    </source>
</evidence>
<dbReference type="HOGENOM" id="CLU_050555_2_0_9"/>
<keyword evidence="2" id="KW-0963">Cytoplasm</keyword>
<name>A0A0A7FVT0_9CLOT</name>
<dbReference type="InterPro" id="IPR036822">
    <property type="entry name" value="CutC-like_dom_sf"/>
</dbReference>
<comment type="similarity">
    <text evidence="1 2">Belongs to the CutC family.</text>
</comment>
<dbReference type="Gene3D" id="3.20.20.380">
    <property type="entry name" value="Copper homeostasis (CutC) domain"/>
    <property type="match status" value="1"/>
</dbReference>
<dbReference type="Pfam" id="PF03932">
    <property type="entry name" value="CutC"/>
    <property type="match status" value="1"/>
</dbReference>
<dbReference type="GO" id="GO:0005507">
    <property type="term" value="F:copper ion binding"/>
    <property type="evidence" value="ECO:0007669"/>
    <property type="project" value="TreeGrafter"/>
</dbReference>
<dbReference type="PANTHER" id="PTHR12598:SF0">
    <property type="entry name" value="COPPER HOMEOSTASIS PROTEIN CUTC HOMOLOG"/>
    <property type="match status" value="1"/>
</dbReference>
<evidence type="ECO:0000256" key="1">
    <source>
        <dbReference type="ARBA" id="ARBA00007768"/>
    </source>
</evidence>
<dbReference type="GO" id="GO:0005737">
    <property type="term" value="C:cytoplasm"/>
    <property type="evidence" value="ECO:0007669"/>
    <property type="project" value="UniProtKB-SubCell"/>
</dbReference>
<dbReference type="SUPFAM" id="SSF110395">
    <property type="entry name" value="CutC-like"/>
    <property type="match status" value="1"/>
</dbReference>
<dbReference type="Proteomes" id="UP000030635">
    <property type="component" value="Chromosome"/>
</dbReference>
<proteinExistence type="inferred from homology"/>
<dbReference type="HAMAP" id="MF_00795">
    <property type="entry name" value="CutC"/>
    <property type="match status" value="1"/>
</dbReference>
<dbReference type="CDD" id="cd00945">
    <property type="entry name" value="Aldolase_Class_I"/>
    <property type="match status" value="1"/>
</dbReference>